<dbReference type="SUPFAM" id="SSF52821">
    <property type="entry name" value="Rhodanese/Cell cycle control phosphatase"/>
    <property type="match status" value="1"/>
</dbReference>
<feature type="domain" description="Rhodanese" evidence="1">
    <location>
        <begin position="28"/>
        <end position="126"/>
    </location>
</feature>
<dbReference type="Proteomes" id="UP001500305">
    <property type="component" value="Unassembled WGS sequence"/>
</dbReference>
<evidence type="ECO:0000259" key="1">
    <source>
        <dbReference type="PROSITE" id="PS50206"/>
    </source>
</evidence>
<gene>
    <name evidence="2" type="ORF">GCM10010430_31980</name>
</gene>
<dbReference type="SMART" id="SM00450">
    <property type="entry name" value="RHOD"/>
    <property type="match status" value="1"/>
</dbReference>
<name>A0ABN3E2P6_9ACTN</name>
<reference evidence="2 3" key="1">
    <citation type="journal article" date="2019" name="Int. J. Syst. Evol. Microbiol.">
        <title>The Global Catalogue of Microorganisms (GCM) 10K type strain sequencing project: providing services to taxonomists for standard genome sequencing and annotation.</title>
        <authorList>
            <consortium name="The Broad Institute Genomics Platform"/>
            <consortium name="The Broad Institute Genome Sequencing Center for Infectious Disease"/>
            <person name="Wu L."/>
            <person name="Ma J."/>
        </authorList>
    </citation>
    <scope>NUCLEOTIDE SEQUENCE [LARGE SCALE GENOMIC DNA]</scope>
    <source>
        <strain evidence="2 3">JCM 7356</strain>
    </source>
</reference>
<dbReference type="InterPro" id="IPR001763">
    <property type="entry name" value="Rhodanese-like_dom"/>
</dbReference>
<keyword evidence="3" id="KW-1185">Reference proteome</keyword>
<dbReference type="RefSeq" id="WP_344637042.1">
    <property type="nucleotide sequence ID" value="NZ_BAAATR010000012.1"/>
</dbReference>
<dbReference type="InterPro" id="IPR036873">
    <property type="entry name" value="Rhodanese-like_dom_sf"/>
</dbReference>
<evidence type="ECO:0000313" key="2">
    <source>
        <dbReference type="EMBL" id="GAA2247342.1"/>
    </source>
</evidence>
<dbReference type="EMBL" id="BAAATR010000012">
    <property type="protein sequence ID" value="GAA2247342.1"/>
    <property type="molecule type" value="Genomic_DNA"/>
</dbReference>
<dbReference type="Pfam" id="PF00581">
    <property type="entry name" value="Rhodanese"/>
    <property type="match status" value="1"/>
</dbReference>
<protein>
    <submittedName>
        <fullName evidence="2">Rhodanese-like domain-containing protein</fullName>
    </submittedName>
</protein>
<proteinExistence type="predicted"/>
<dbReference type="Gene3D" id="3.40.250.10">
    <property type="entry name" value="Rhodanese-like domain"/>
    <property type="match status" value="1"/>
</dbReference>
<dbReference type="PROSITE" id="PS50206">
    <property type="entry name" value="RHODANESE_3"/>
    <property type="match status" value="1"/>
</dbReference>
<comment type="caution">
    <text evidence="2">The sequence shown here is derived from an EMBL/GenBank/DDBJ whole genome shotgun (WGS) entry which is preliminary data.</text>
</comment>
<sequence length="146" mass="15076">MVTTVDELVERARAGVHRPGPLEAYRAAAAGALLVDIRPAAQRAREGGIPGALVIERNVLEWRLDPTSGHRVPEATGHGLAVIVLCSEGYASSLAAAGLRELGLYRATDLDGGFLAWAAAGLPTVAGTVEGPEHRSAPAHRTGGNS</sequence>
<accession>A0ABN3E2P6</accession>
<evidence type="ECO:0000313" key="3">
    <source>
        <dbReference type="Proteomes" id="UP001500305"/>
    </source>
</evidence>
<organism evidence="2 3">
    <name type="scientific">Kitasatospora cystarginea</name>
    <dbReference type="NCBI Taxonomy" id="58350"/>
    <lineage>
        <taxon>Bacteria</taxon>
        <taxon>Bacillati</taxon>
        <taxon>Actinomycetota</taxon>
        <taxon>Actinomycetes</taxon>
        <taxon>Kitasatosporales</taxon>
        <taxon>Streptomycetaceae</taxon>
        <taxon>Kitasatospora</taxon>
    </lineage>
</organism>